<keyword evidence="3" id="KW-1185">Reference proteome</keyword>
<dbReference type="Proteomes" id="UP000314294">
    <property type="component" value="Unassembled WGS sequence"/>
</dbReference>
<evidence type="ECO:0000256" key="1">
    <source>
        <dbReference type="SAM" id="MobiDB-lite"/>
    </source>
</evidence>
<evidence type="ECO:0000313" key="3">
    <source>
        <dbReference type="Proteomes" id="UP000314294"/>
    </source>
</evidence>
<sequence>MRQPRVLNPDENPEPPVEHNDLFVNRINGVTQKPSLGEAAGASRARRLRRPPAQTACRPLFLDHEVQAAVHPRDGYTAPLSDGVRCIFCHPDRSTAESGREDAPPTPPPRSGNSRLARLRCNPVPPTPINTFILLTLLLGRIPGPGLSFFFSTGMRSVAGGNGGIMEADAASPPQG</sequence>
<feature type="compositionally biased region" description="Basic and acidic residues" evidence="1">
    <location>
        <begin position="94"/>
        <end position="103"/>
    </location>
</feature>
<protein>
    <submittedName>
        <fullName evidence="2">Uncharacterized protein</fullName>
    </submittedName>
</protein>
<gene>
    <name evidence="2" type="ORF">EYF80_052943</name>
</gene>
<evidence type="ECO:0000313" key="2">
    <source>
        <dbReference type="EMBL" id="TNN36893.1"/>
    </source>
</evidence>
<name>A0A4Z2F7Q3_9TELE</name>
<feature type="region of interest" description="Disordered" evidence="1">
    <location>
        <begin position="94"/>
        <end position="117"/>
    </location>
</feature>
<dbReference type="AlphaFoldDB" id="A0A4Z2F7Q3"/>
<reference evidence="2 3" key="1">
    <citation type="submission" date="2019-03" db="EMBL/GenBank/DDBJ databases">
        <title>First draft genome of Liparis tanakae, snailfish: a comprehensive survey of snailfish specific genes.</title>
        <authorList>
            <person name="Kim W."/>
            <person name="Song I."/>
            <person name="Jeong J.-H."/>
            <person name="Kim D."/>
            <person name="Kim S."/>
            <person name="Ryu S."/>
            <person name="Song J.Y."/>
            <person name="Lee S.K."/>
        </authorList>
    </citation>
    <scope>NUCLEOTIDE SEQUENCE [LARGE SCALE GENOMIC DNA]</scope>
    <source>
        <tissue evidence="2">Muscle</tissue>
    </source>
</reference>
<accession>A0A4Z2F7Q3</accession>
<comment type="caution">
    <text evidence="2">The sequence shown here is derived from an EMBL/GenBank/DDBJ whole genome shotgun (WGS) entry which is preliminary data.</text>
</comment>
<organism evidence="2 3">
    <name type="scientific">Liparis tanakae</name>
    <name type="common">Tanaka's snailfish</name>
    <dbReference type="NCBI Taxonomy" id="230148"/>
    <lineage>
        <taxon>Eukaryota</taxon>
        <taxon>Metazoa</taxon>
        <taxon>Chordata</taxon>
        <taxon>Craniata</taxon>
        <taxon>Vertebrata</taxon>
        <taxon>Euteleostomi</taxon>
        <taxon>Actinopterygii</taxon>
        <taxon>Neopterygii</taxon>
        <taxon>Teleostei</taxon>
        <taxon>Neoteleostei</taxon>
        <taxon>Acanthomorphata</taxon>
        <taxon>Eupercaria</taxon>
        <taxon>Perciformes</taxon>
        <taxon>Cottioidei</taxon>
        <taxon>Cottales</taxon>
        <taxon>Liparidae</taxon>
        <taxon>Liparis</taxon>
    </lineage>
</organism>
<dbReference type="EMBL" id="SRLO01001557">
    <property type="protein sequence ID" value="TNN36893.1"/>
    <property type="molecule type" value="Genomic_DNA"/>
</dbReference>
<proteinExistence type="predicted"/>